<proteinExistence type="predicted"/>
<dbReference type="EMBL" id="MAJD01000001">
    <property type="protein sequence ID" value="OBX37655.1"/>
    <property type="molecule type" value="Genomic_DNA"/>
</dbReference>
<dbReference type="Pfam" id="PF00375">
    <property type="entry name" value="SDF"/>
    <property type="match status" value="1"/>
</dbReference>
<evidence type="ECO:0000256" key="1">
    <source>
        <dbReference type="ARBA" id="ARBA00004141"/>
    </source>
</evidence>
<evidence type="ECO:0000256" key="2">
    <source>
        <dbReference type="ARBA" id="ARBA00022448"/>
    </source>
</evidence>
<dbReference type="PATRIC" id="fig|2746.7.peg.2082"/>
<dbReference type="PANTHER" id="PTHR11958:SF63">
    <property type="entry name" value="AMINO ACID TRANSPORTER"/>
    <property type="match status" value="1"/>
</dbReference>
<dbReference type="AlphaFoldDB" id="A0A1B8P5V9"/>
<dbReference type="Proteomes" id="UP000092504">
    <property type="component" value="Unassembled WGS sequence"/>
</dbReference>
<reference evidence="7 8" key="1">
    <citation type="submission" date="2016-06" db="EMBL/GenBank/DDBJ databases">
        <title>Genome sequence of halotolerant plant growth promoting strain of Halomonas elongata HEK1 isolated from salterns of Rann of Kutch, Gujarat, India.</title>
        <authorList>
            <person name="Gaba S."/>
            <person name="Singh R.N."/>
            <person name="Abrol S."/>
            <person name="Kaushik R."/>
            <person name="Saxena A.K."/>
        </authorList>
    </citation>
    <scope>NUCLEOTIDE SEQUENCE [LARGE SCALE GENOMIC DNA]</scope>
    <source>
        <strain evidence="7 8">HEK1</strain>
    </source>
</reference>
<keyword evidence="3" id="KW-0812">Transmembrane</keyword>
<evidence type="ECO:0000313" key="8">
    <source>
        <dbReference type="Proteomes" id="UP000092504"/>
    </source>
</evidence>
<keyword evidence="2" id="KW-0813">Transport</keyword>
<evidence type="ECO:0000256" key="6">
    <source>
        <dbReference type="SAM" id="MobiDB-lite"/>
    </source>
</evidence>
<dbReference type="InterPro" id="IPR001991">
    <property type="entry name" value="Na-dicarboxylate_symporter"/>
</dbReference>
<keyword evidence="4" id="KW-1133">Transmembrane helix</keyword>
<dbReference type="PANTHER" id="PTHR11958">
    <property type="entry name" value="SODIUM/DICARBOXYLATE SYMPORTER-RELATED"/>
    <property type="match status" value="1"/>
</dbReference>
<evidence type="ECO:0000256" key="5">
    <source>
        <dbReference type="ARBA" id="ARBA00023136"/>
    </source>
</evidence>
<comment type="caution">
    <text evidence="7">The sequence shown here is derived from an EMBL/GenBank/DDBJ whole genome shotgun (WGS) entry which is preliminary data.</text>
</comment>
<evidence type="ECO:0000313" key="7">
    <source>
        <dbReference type="EMBL" id="OBX37655.1"/>
    </source>
</evidence>
<evidence type="ECO:0000256" key="4">
    <source>
        <dbReference type="ARBA" id="ARBA00022989"/>
    </source>
</evidence>
<gene>
    <name evidence="7" type="primary">gltT_1</name>
    <name evidence="7" type="ORF">A8U91_02032</name>
</gene>
<comment type="subcellular location">
    <subcellularLocation>
        <location evidence="1">Membrane</location>
        <topology evidence="1">Multi-pass membrane protein</topology>
    </subcellularLocation>
</comment>
<dbReference type="InterPro" id="IPR036458">
    <property type="entry name" value="Na:dicarbo_symporter_sf"/>
</dbReference>
<name>A0A1B8P5V9_HALEL</name>
<dbReference type="SUPFAM" id="SSF118215">
    <property type="entry name" value="Proton glutamate symport protein"/>
    <property type="match status" value="1"/>
</dbReference>
<accession>A0A1B8P5V9</accession>
<dbReference type="GO" id="GO:0016020">
    <property type="term" value="C:membrane"/>
    <property type="evidence" value="ECO:0007669"/>
    <property type="project" value="UniProtKB-SubCell"/>
</dbReference>
<dbReference type="Gene3D" id="1.10.3860.10">
    <property type="entry name" value="Sodium:dicarboxylate symporter"/>
    <property type="match status" value="1"/>
</dbReference>
<sequence>MLQVVVIGTLISVGTAGVPGAGIVMIATVFSQVGLPIQAVALLTAIDALVGMGCTALNVTGDLVGTALIGRSEGERIDESGSAEAEVVSNPEGP</sequence>
<dbReference type="InterPro" id="IPR050746">
    <property type="entry name" value="DAACS"/>
</dbReference>
<feature type="region of interest" description="Disordered" evidence="6">
    <location>
        <begin position="75"/>
        <end position="94"/>
    </location>
</feature>
<keyword evidence="5" id="KW-0472">Membrane</keyword>
<evidence type="ECO:0000256" key="3">
    <source>
        <dbReference type="ARBA" id="ARBA00022692"/>
    </source>
</evidence>
<protein>
    <submittedName>
        <fullName evidence="7">Proton/sodium-glutamate symport protein</fullName>
    </submittedName>
</protein>
<dbReference type="GO" id="GO:0015293">
    <property type="term" value="F:symporter activity"/>
    <property type="evidence" value="ECO:0007669"/>
    <property type="project" value="InterPro"/>
</dbReference>
<organism evidence="7 8">
    <name type="scientific">Halomonas elongata</name>
    <dbReference type="NCBI Taxonomy" id="2746"/>
    <lineage>
        <taxon>Bacteria</taxon>
        <taxon>Pseudomonadati</taxon>
        <taxon>Pseudomonadota</taxon>
        <taxon>Gammaproteobacteria</taxon>
        <taxon>Oceanospirillales</taxon>
        <taxon>Halomonadaceae</taxon>
        <taxon>Halomonas</taxon>
    </lineage>
</organism>